<protein>
    <submittedName>
        <fullName evidence="2">Gypsy retrotransposon integrase-like protein 1</fullName>
    </submittedName>
</protein>
<keyword evidence="3" id="KW-1185">Reference proteome</keyword>
<comment type="caution">
    <text evidence="2">The sequence shown here is derived from an EMBL/GenBank/DDBJ whole genome shotgun (WGS) entry which is preliminary data.</text>
</comment>
<dbReference type="Pfam" id="PF17921">
    <property type="entry name" value="Integrase_H2C2"/>
    <property type="match status" value="1"/>
</dbReference>
<organism evidence="2 3">
    <name type="scientific">Plakobranchus ocellatus</name>
    <dbReference type="NCBI Taxonomy" id="259542"/>
    <lineage>
        <taxon>Eukaryota</taxon>
        <taxon>Metazoa</taxon>
        <taxon>Spiralia</taxon>
        <taxon>Lophotrochozoa</taxon>
        <taxon>Mollusca</taxon>
        <taxon>Gastropoda</taxon>
        <taxon>Heterobranchia</taxon>
        <taxon>Euthyneura</taxon>
        <taxon>Panpulmonata</taxon>
        <taxon>Sacoglossa</taxon>
        <taxon>Placobranchoidea</taxon>
        <taxon>Plakobranchidae</taxon>
        <taxon>Plakobranchus</taxon>
    </lineage>
</organism>
<dbReference type="Gene3D" id="1.10.340.70">
    <property type="match status" value="1"/>
</dbReference>
<dbReference type="PANTHER" id="PTHR37984">
    <property type="entry name" value="PROTEIN CBG26694"/>
    <property type="match status" value="1"/>
</dbReference>
<evidence type="ECO:0000313" key="2">
    <source>
        <dbReference type="EMBL" id="GFO00775.1"/>
    </source>
</evidence>
<dbReference type="Proteomes" id="UP000735302">
    <property type="component" value="Unassembled WGS sequence"/>
</dbReference>
<accession>A0AAV3ZY36</accession>
<evidence type="ECO:0000259" key="1">
    <source>
        <dbReference type="Pfam" id="PF17921"/>
    </source>
</evidence>
<sequence>MKLQRWMLKELRGEGEKIVSFEKARGIVYRRYEDLERYVDLKQVVLPKPLREYVISIAHNSLTGAHLGIKRTKNKVLSNVYWPQVDRDVTRYCRSCDVSQRTEKKGTVPQVPLEKVPLVDTPFKRVGPINLPVPFRKIDT</sequence>
<reference evidence="2 3" key="1">
    <citation type="journal article" date="2021" name="Elife">
        <title>Chloroplast acquisition without the gene transfer in kleptoplastic sea slugs, Plakobranchus ocellatus.</title>
        <authorList>
            <person name="Maeda T."/>
            <person name="Takahashi S."/>
            <person name="Yoshida T."/>
            <person name="Shimamura S."/>
            <person name="Takaki Y."/>
            <person name="Nagai Y."/>
            <person name="Toyoda A."/>
            <person name="Suzuki Y."/>
            <person name="Arimoto A."/>
            <person name="Ishii H."/>
            <person name="Satoh N."/>
            <person name="Nishiyama T."/>
            <person name="Hasebe M."/>
            <person name="Maruyama T."/>
            <person name="Minagawa J."/>
            <person name="Obokata J."/>
            <person name="Shigenobu S."/>
        </authorList>
    </citation>
    <scope>NUCLEOTIDE SEQUENCE [LARGE SCALE GENOMIC DNA]</scope>
</reference>
<dbReference type="FunFam" id="1.10.340.70:FF:000001">
    <property type="entry name" value="Retrovirus-related Pol polyprotein from transposon gypsy-like Protein"/>
    <property type="match status" value="1"/>
</dbReference>
<dbReference type="PANTHER" id="PTHR37984:SF15">
    <property type="entry name" value="INTEGRASE CATALYTIC DOMAIN-CONTAINING PROTEIN"/>
    <property type="match status" value="1"/>
</dbReference>
<dbReference type="InterPro" id="IPR041588">
    <property type="entry name" value="Integrase_H2C2"/>
</dbReference>
<name>A0AAV3ZY36_9GAST</name>
<proteinExistence type="predicted"/>
<evidence type="ECO:0000313" key="3">
    <source>
        <dbReference type="Proteomes" id="UP000735302"/>
    </source>
</evidence>
<dbReference type="AlphaFoldDB" id="A0AAV3ZY36"/>
<dbReference type="EMBL" id="BLXT01003145">
    <property type="protein sequence ID" value="GFO00775.1"/>
    <property type="molecule type" value="Genomic_DNA"/>
</dbReference>
<feature type="domain" description="Integrase zinc-binding" evidence="1">
    <location>
        <begin position="47"/>
        <end position="103"/>
    </location>
</feature>
<gene>
    <name evidence="2" type="ORF">PoB_002728000</name>
</gene>
<dbReference type="InterPro" id="IPR050951">
    <property type="entry name" value="Retrovirus_Pol_polyprotein"/>
</dbReference>